<dbReference type="AlphaFoldDB" id="A0A4Y7JU97"/>
<evidence type="ECO:0000313" key="3">
    <source>
        <dbReference type="Proteomes" id="UP000316621"/>
    </source>
</evidence>
<evidence type="ECO:0000256" key="1">
    <source>
        <dbReference type="SAM" id="MobiDB-lite"/>
    </source>
</evidence>
<name>A0A4Y7JU97_PAPSO</name>
<gene>
    <name evidence="2" type="ORF">C5167_025906</name>
</gene>
<evidence type="ECO:0000313" key="2">
    <source>
        <dbReference type="EMBL" id="RZC64136.1"/>
    </source>
</evidence>
<organism evidence="2 3">
    <name type="scientific">Papaver somniferum</name>
    <name type="common">Opium poppy</name>
    <dbReference type="NCBI Taxonomy" id="3469"/>
    <lineage>
        <taxon>Eukaryota</taxon>
        <taxon>Viridiplantae</taxon>
        <taxon>Streptophyta</taxon>
        <taxon>Embryophyta</taxon>
        <taxon>Tracheophyta</taxon>
        <taxon>Spermatophyta</taxon>
        <taxon>Magnoliopsida</taxon>
        <taxon>Ranunculales</taxon>
        <taxon>Papaveraceae</taxon>
        <taxon>Papaveroideae</taxon>
        <taxon>Papaver</taxon>
    </lineage>
</organism>
<reference evidence="2 3" key="1">
    <citation type="journal article" date="2018" name="Science">
        <title>The opium poppy genome and morphinan production.</title>
        <authorList>
            <person name="Guo L."/>
            <person name="Winzer T."/>
            <person name="Yang X."/>
            <person name="Li Y."/>
            <person name="Ning Z."/>
            <person name="He Z."/>
            <person name="Teodor R."/>
            <person name="Lu Y."/>
            <person name="Bowser T.A."/>
            <person name="Graham I.A."/>
            <person name="Ye K."/>
        </authorList>
    </citation>
    <scope>NUCLEOTIDE SEQUENCE [LARGE SCALE GENOMIC DNA]</scope>
    <source>
        <strain evidence="3">cv. HN1</strain>
        <tissue evidence="2">Leaves</tissue>
    </source>
</reference>
<dbReference type="EMBL" id="CM010719">
    <property type="protein sequence ID" value="RZC64136.1"/>
    <property type="molecule type" value="Genomic_DNA"/>
</dbReference>
<feature type="region of interest" description="Disordered" evidence="1">
    <location>
        <begin position="1"/>
        <end position="23"/>
    </location>
</feature>
<proteinExistence type="predicted"/>
<accession>A0A4Y7JU97</accession>
<protein>
    <submittedName>
        <fullName evidence="2">Uncharacterized protein</fullName>
    </submittedName>
</protein>
<dbReference type="Proteomes" id="UP000316621">
    <property type="component" value="Chromosome 5"/>
</dbReference>
<keyword evidence="3" id="KW-1185">Reference proteome</keyword>
<dbReference type="Gramene" id="RZC64136">
    <property type="protein sequence ID" value="RZC64136"/>
    <property type="gene ID" value="C5167_025906"/>
</dbReference>
<sequence>MTVGTEIMTGIVTGNERENPTVPGIMIPGVAEDHDPGRGIVLQGIMAAIAAGGTIATDWC</sequence>